<proteinExistence type="inferred from homology"/>
<accession>T1JTJ1</accession>
<dbReference type="InterPro" id="IPR036291">
    <property type="entry name" value="NAD(P)-bd_dom_sf"/>
</dbReference>
<dbReference type="EMBL" id="CAEY01000481">
    <property type="status" value="NOT_ANNOTATED_CDS"/>
    <property type="molecule type" value="Genomic_DNA"/>
</dbReference>
<evidence type="ECO:0000256" key="1">
    <source>
        <dbReference type="ARBA" id="ARBA00004173"/>
    </source>
</evidence>
<keyword evidence="8" id="KW-1185">Reference proteome</keyword>
<keyword evidence="3" id="KW-0809">Transit peptide</keyword>
<dbReference type="HOGENOM" id="CLU_026673_3_3_1"/>
<dbReference type="eggNOG" id="KOG1198">
    <property type="taxonomic scope" value="Eukaryota"/>
</dbReference>
<evidence type="ECO:0000313" key="7">
    <source>
        <dbReference type="EnsemblMetazoa" id="tetur01g14330.1"/>
    </source>
</evidence>
<dbReference type="PROSITE" id="PS01162">
    <property type="entry name" value="QOR_ZETA_CRYSTAL"/>
    <property type="match status" value="1"/>
</dbReference>
<dbReference type="InterPro" id="IPR011032">
    <property type="entry name" value="GroES-like_sf"/>
</dbReference>
<dbReference type="SMART" id="SM00829">
    <property type="entry name" value="PKS_ER"/>
    <property type="match status" value="1"/>
</dbReference>
<gene>
    <name evidence="7" type="primary">107362389</name>
</gene>
<dbReference type="KEGG" id="tut:107362389"/>
<evidence type="ECO:0000256" key="3">
    <source>
        <dbReference type="ARBA" id="ARBA00022946"/>
    </source>
</evidence>
<dbReference type="InterPro" id="IPR002364">
    <property type="entry name" value="Quin_OxRdtase/zeta-crystal_CS"/>
</dbReference>
<evidence type="ECO:0000256" key="5">
    <source>
        <dbReference type="ARBA" id="ARBA00023128"/>
    </source>
</evidence>
<dbReference type="GO" id="GO:0016491">
    <property type="term" value="F:oxidoreductase activity"/>
    <property type="evidence" value="ECO:0007669"/>
    <property type="project" value="UniProtKB-KW"/>
</dbReference>
<dbReference type="AlphaFoldDB" id="T1JTJ1"/>
<keyword evidence="5" id="KW-0496">Mitochondrion</keyword>
<evidence type="ECO:0000259" key="6">
    <source>
        <dbReference type="SMART" id="SM00829"/>
    </source>
</evidence>
<comment type="similarity">
    <text evidence="2">Belongs to the zinc-containing alcohol dehydrogenase family. Quinone oxidoreductase subfamily.</text>
</comment>
<dbReference type="STRING" id="32264.T1JTJ1"/>
<evidence type="ECO:0000313" key="8">
    <source>
        <dbReference type="Proteomes" id="UP000015104"/>
    </source>
</evidence>
<reference evidence="8" key="1">
    <citation type="submission" date="2011-08" db="EMBL/GenBank/DDBJ databases">
        <authorList>
            <person name="Rombauts S."/>
        </authorList>
    </citation>
    <scope>NUCLEOTIDE SEQUENCE</scope>
    <source>
        <strain evidence="8">London</strain>
    </source>
</reference>
<dbReference type="InterPro" id="IPR050700">
    <property type="entry name" value="YIM1/Zinc_Alcohol_DH_Fams"/>
</dbReference>
<reference evidence="7" key="2">
    <citation type="submission" date="2015-06" db="UniProtKB">
        <authorList>
            <consortium name="EnsemblMetazoa"/>
        </authorList>
    </citation>
    <scope>IDENTIFICATION</scope>
</reference>
<dbReference type="PANTHER" id="PTHR11695">
    <property type="entry name" value="ALCOHOL DEHYDROGENASE RELATED"/>
    <property type="match status" value="1"/>
</dbReference>
<dbReference type="Pfam" id="PF08240">
    <property type="entry name" value="ADH_N"/>
    <property type="match status" value="1"/>
</dbReference>
<dbReference type="Proteomes" id="UP000015104">
    <property type="component" value="Unassembled WGS sequence"/>
</dbReference>
<dbReference type="InterPro" id="IPR013154">
    <property type="entry name" value="ADH-like_N"/>
</dbReference>
<dbReference type="FunFam" id="3.40.50.720:FF:000147">
    <property type="entry name" value="Reticulon-4-interacting protein 1 homolog, mitochondrial"/>
    <property type="match status" value="1"/>
</dbReference>
<feature type="domain" description="Enoyl reductase (ER)" evidence="6">
    <location>
        <begin position="42"/>
        <end position="388"/>
    </location>
</feature>
<evidence type="ECO:0000256" key="4">
    <source>
        <dbReference type="ARBA" id="ARBA00023002"/>
    </source>
</evidence>
<dbReference type="SUPFAM" id="SSF50129">
    <property type="entry name" value="GroES-like"/>
    <property type="match status" value="1"/>
</dbReference>
<dbReference type="OMA" id="PVVPGWD"/>
<dbReference type="GO" id="GO:0005739">
    <property type="term" value="C:mitochondrion"/>
    <property type="evidence" value="ECO:0007669"/>
    <property type="project" value="UniProtKB-SubCell"/>
</dbReference>
<dbReference type="Gene3D" id="3.40.50.720">
    <property type="entry name" value="NAD(P)-binding Rossmann-like Domain"/>
    <property type="match status" value="1"/>
</dbReference>
<name>T1JTJ1_TETUR</name>
<dbReference type="OrthoDB" id="48317at2759"/>
<dbReference type="Pfam" id="PF13602">
    <property type="entry name" value="ADH_zinc_N_2"/>
    <property type="match status" value="1"/>
</dbReference>
<dbReference type="Gene3D" id="3.90.180.10">
    <property type="entry name" value="Medium-chain alcohol dehydrogenases, catalytic domain"/>
    <property type="match status" value="1"/>
</dbReference>
<dbReference type="InterPro" id="IPR020843">
    <property type="entry name" value="ER"/>
</dbReference>
<evidence type="ECO:0000256" key="2">
    <source>
        <dbReference type="ARBA" id="ARBA00010371"/>
    </source>
</evidence>
<protein>
    <recommendedName>
        <fullName evidence="6">Enoyl reductase (ER) domain-containing protein</fullName>
    </recommendedName>
</protein>
<dbReference type="SUPFAM" id="SSF51735">
    <property type="entry name" value="NAD(P)-binding Rossmann-fold domains"/>
    <property type="match status" value="1"/>
</dbReference>
<dbReference type="GO" id="GO:0008270">
    <property type="term" value="F:zinc ion binding"/>
    <property type="evidence" value="ECO:0007669"/>
    <property type="project" value="InterPro"/>
</dbReference>
<dbReference type="PANTHER" id="PTHR11695:SF294">
    <property type="entry name" value="RETICULON-4-INTERACTING PROTEIN 1, MITOCHONDRIAL"/>
    <property type="match status" value="1"/>
</dbReference>
<organism evidence="7 8">
    <name type="scientific">Tetranychus urticae</name>
    <name type="common">Two-spotted spider mite</name>
    <dbReference type="NCBI Taxonomy" id="32264"/>
    <lineage>
        <taxon>Eukaryota</taxon>
        <taxon>Metazoa</taxon>
        <taxon>Ecdysozoa</taxon>
        <taxon>Arthropoda</taxon>
        <taxon>Chelicerata</taxon>
        <taxon>Arachnida</taxon>
        <taxon>Acari</taxon>
        <taxon>Acariformes</taxon>
        <taxon>Trombidiformes</taxon>
        <taxon>Prostigmata</taxon>
        <taxon>Eleutherengona</taxon>
        <taxon>Raphignathae</taxon>
        <taxon>Tetranychoidea</taxon>
        <taxon>Tetranychidae</taxon>
        <taxon>Tetranychus</taxon>
    </lineage>
</organism>
<comment type="subcellular location">
    <subcellularLocation>
        <location evidence="1">Mitochondrion</location>
    </subcellularLocation>
</comment>
<dbReference type="EnsemblMetazoa" id="tetur01g14330.1">
    <property type="protein sequence ID" value="tetur01g14330.1"/>
    <property type="gene ID" value="tetur01g14330"/>
</dbReference>
<keyword evidence="4" id="KW-0560">Oxidoreductase</keyword>
<sequence>MAFVFNKTLLPNLLSTQSIRNNLFKCYLSTHCVWQIDGFSNDLSDCLKFRSNVTTPTIRSPDEVLVSVKASSVNPLDVLMCKGYGNELLEKIDFATQCKAPVISYDRFPLTLGRDFSGIVVDKGSQVTSVDIGDEVWGAIPPYSQGTHGQYAIAKDSQMTKKPRNLDFVEAASLPYAALTALAAIKTFGGLSESNCVGKRILVLGGSGGVGTIAIQILKHWGAYVATTCSSDAVPWIQELFDVDQTIDYRSNELSGSAQSFDYVFDFAKRSDRSSIDPDAFKCLKKKLTCSYVTVSSPLLRTIDEKGLLLGLTYNLLQASRDTINGITEGRTVRWAFYHPSLSGLLILKKLVEEERIKPIVQKTFNFDQLPKAYINVQDGHLRGKTVIQIQ</sequence>